<sequence>MDGVNGAQYGVATGETPIEVSPVAGAEDLDGLWCEGERREGAAAGGVVAQWWGVGRGGFRLRILPEERGFEGEQSWMEKKKNGEGRGRRCWFTGVDDGEDDEREVAAAGLV</sequence>
<comment type="caution">
    <text evidence="1">The sequence shown here is derived from an EMBL/GenBank/DDBJ whole genome shotgun (WGS) entry which is preliminary data.</text>
</comment>
<accession>A0ABS8T4Y2</accession>
<organism evidence="1 2">
    <name type="scientific">Datura stramonium</name>
    <name type="common">Jimsonweed</name>
    <name type="synonym">Common thornapple</name>
    <dbReference type="NCBI Taxonomy" id="4076"/>
    <lineage>
        <taxon>Eukaryota</taxon>
        <taxon>Viridiplantae</taxon>
        <taxon>Streptophyta</taxon>
        <taxon>Embryophyta</taxon>
        <taxon>Tracheophyta</taxon>
        <taxon>Spermatophyta</taxon>
        <taxon>Magnoliopsida</taxon>
        <taxon>eudicotyledons</taxon>
        <taxon>Gunneridae</taxon>
        <taxon>Pentapetalae</taxon>
        <taxon>asterids</taxon>
        <taxon>lamiids</taxon>
        <taxon>Solanales</taxon>
        <taxon>Solanaceae</taxon>
        <taxon>Solanoideae</taxon>
        <taxon>Datureae</taxon>
        <taxon>Datura</taxon>
    </lineage>
</organism>
<reference evidence="1 2" key="1">
    <citation type="journal article" date="2021" name="BMC Genomics">
        <title>Datura genome reveals duplications of psychoactive alkaloid biosynthetic genes and high mutation rate following tissue culture.</title>
        <authorList>
            <person name="Rajewski A."/>
            <person name="Carter-House D."/>
            <person name="Stajich J."/>
            <person name="Litt A."/>
        </authorList>
    </citation>
    <scope>NUCLEOTIDE SEQUENCE [LARGE SCALE GENOMIC DNA]</scope>
    <source>
        <strain evidence="1">AR-01</strain>
    </source>
</reference>
<name>A0ABS8T4Y2_DATST</name>
<protein>
    <submittedName>
        <fullName evidence="1">Uncharacterized protein</fullName>
    </submittedName>
</protein>
<dbReference type="Proteomes" id="UP000823775">
    <property type="component" value="Unassembled WGS sequence"/>
</dbReference>
<proteinExistence type="predicted"/>
<keyword evidence="2" id="KW-1185">Reference proteome</keyword>
<evidence type="ECO:0000313" key="2">
    <source>
        <dbReference type="Proteomes" id="UP000823775"/>
    </source>
</evidence>
<evidence type="ECO:0000313" key="1">
    <source>
        <dbReference type="EMBL" id="MCD7465684.1"/>
    </source>
</evidence>
<gene>
    <name evidence="1" type="ORF">HAX54_001761</name>
</gene>
<dbReference type="EMBL" id="JACEIK010001070">
    <property type="protein sequence ID" value="MCD7465684.1"/>
    <property type="molecule type" value="Genomic_DNA"/>
</dbReference>